<dbReference type="AlphaFoldDB" id="A0A5B7IGQ0"/>
<evidence type="ECO:0000313" key="1">
    <source>
        <dbReference type="EMBL" id="MPC81385.1"/>
    </source>
</evidence>
<dbReference type="EMBL" id="VSRR010056821">
    <property type="protein sequence ID" value="MPC81385.1"/>
    <property type="molecule type" value="Genomic_DNA"/>
</dbReference>
<reference evidence="1 2" key="1">
    <citation type="submission" date="2019-05" db="EMBL/GenBank/DDBJ databases">
        <title>Another draft genome of Portunus trituberculatus and its Hox gene families provides insights of decapod evolution.</title>
        <authorList>
            <person name="Jeong J.-H."/>
            <person name="Song I."/>
            <person name="Kim S."/>
            <person name="Choi T."/>
            <person name="Kim D."/>
            <person name="Ryu S."/>
            <person name="Kim W."/>
        </authorList>
    </citation>
    <scope>NUCLEOTIDE SEQUENCE [LARGE SCALE GENOMIC DNA]</scope>
    <source>
        <tissue evidence="1">Muscle</tissue>
    </source>
</reference>
<keyword evidence="2" id="KW-1185">Reference proteome</keyword>
<name>A0A5B7IGQ0_PORTR</name>
<organism evidence="1 2">
    <name type="scientific">Portunus trituberculatus</name>
    <name type="common">Swimming crab</name>
    <name type="synonym">Neptunus trituberculatus</name>
    <dbReference type="NCBI Taxonomy" id="210409"/>
    <lineage>
        <taxon>Eukaryota</taxon>
        <taxon>Metazoa</taxon>
        <taxon>Ecdysozoa</taxon>
        <taxon>Arthropoda</taxon>
        <taxon>Crustacea</taxon>
        <taxon>Multicrustacea</taxon>
        <taxon>Malacostraca</taxon>
        <taxon>Eumalacostraca</taxon>
        <taxon>Eucarida</taxon>
        <taxon>Decapoda</taxon>
        <taxon>Pleocyemata</taxon>
        <taxon>Brachyura</taxon>
        <taxon>Eubrachyura</taxon>
        <taxon>Portunoidea</taxon>
        <taxon>Portunidae</taxon>
        <taxon>Portuninae</taxon>
        <taxon>Portunus</taxon>
    </lineage>
</organism>
<proteinExistence type="predicted"/>
<gene>
    <name evidence="1" type="ORF">E2C01_075999</name>
</gene>
<evidence type="ECO:0000313" key="2">
    <source>
        <dbReference type="Proteomes" id="UP000324222"/>
    </source>
</evidence>
<protein>
    <submittedName>
        <fullName evidence="1">Uncharacterized protein</fullName>
    </submittedName>
</protein>
<dbReference type="Proteomes" id="UP000324222">
    <property type="component" value="Unassembled WGS sequence"/>
</dbReference>
<comment type="caution">
    <text evidence="1">The sequence shown here is derived from an EMBL/GenBank/DDBJ whole genome shotgun (WGS) entry which is preliminary data.</text>
</comment>
<accession>A0A5B7IGQ0</accession>
<sequence length="97" mass="10866">MSQLLINHGQTCTSFVCLLNFKRGKIYQYLGGSDPCPTSLRGSQGSVHQSLNLDPRERRCLSYTRDLRIYRPRKLQMLDLSSLGVEGQGHATSPSPK</sequence>